<dbReference type="Gene3D" id="2.30.30.1190">
    <property type="match status" value="1"/>
</dbReference>
<proteinExistence type="predicted"/>
<dbReference type="PROSITE" id="PS50082">
    <property type="entry name" value="WD_REPEATS_2"/>
    <property type="match status" value="4"/>
</dbReference>
<keyword evidence="5 7" id="KW-0862">Zinc</keyword>
<name>A0A0L0H581_SPIPD</name>
<dbReference type="AlphaFoldDB" id="A0A0L0H581"/>
<evidence type="ECO:0000256" key="7">
    <source>
        <dbReference type="PROSITE-ProRule" id="PRU00723"/>
    </source>
</evidence>
<dbReference type="VEuPathDB" id="FungiDB:SPPG_08503"/>
<keyword evidence="4 7" id="KW-0863">Zinc-finger</keyword>
<dbReference type="eggNOG" id="KOG0274">
    <property type="taxonomic scope" value="Eukaryota"/>
</dbReference>
<dbReference type="Proteomes" id="UP000053201">
    <property type="component" value="Unassembled WGS sequence"/>
</dbReference>
<dbReference type="InParanoid" id="A0A0L0H581"/>
<dbReference type="CDD" id="cd00200">
    <property type="entry name" value="WD40"/>
    <property type="match status" value="1"/>
</dbReference>
<dbReference type="InterPro" id="IPR036322">
    <property type="entry name" value="WD40_repeat_dom_sf"/>
</dbReference>
<dbReference type="STRING" id="645134.A0A0L0H581"/>
<organism evidence="10 11">
    <name type="scientific">Spizellomyces punctatus (strain DAOM BR117)</name>
    <dbReference type="NCBI Taxonomy" id="645134"/>
    <lineage>
        <taxon>Eukaryota</taxon>
        <taxon>Fungi</taxon>
        <taxon>Fungi incertae sedis</taxon>
        <taxon>Chytridiomycota</taxon>
        <taxon>Chytridiomycota incertae sedis</taxon>
        <taxon>Chytridiomycetes</taxon>
        <taxon>Spizellomycetales</taxon>
        <taxon>Spizellomycetaceae</taxon>
        <taxon>Spizellomyces</taxon>
    </lineage>
</organism>
<dbReference type="PANTHER" id="PTHR19848">
    <property type="entry name" value="WD40 REPEAT PROTEIN"/>
    <property type="match status" value="1"/>
</dbReference>
<dbReference type="PANTHER" id="PTHR19848:SF8">
    <property type="entry name" value="F-BOX AND WD REPEAT DOMAIN CONTAINING 7"/>
    <property type="match status" value="1"/>
</dbReference>
<evidence type="ECO:0000256" key="5">
    <source>
        <dbReference type="ARBA" id="ARBA00022833"/>
    </source>
</evidence>
<feature type="repeat" description="WD" evidence="6">
    <location>
        <begin position="180"/>
        <end position="219"/>
    </location>
</feature>
<feature type="repeat" description="WD" evidence="6">
    <location>
        <begin position="261"/>
        <end position="283"/>
    </location>
</feature>
<dbReference type="EMBL" id="KQ257471">
    <property type="protein sequence ID" value="KNC96114.1"/>
    <property type="molecule type" value="Genomic_DNA"/>
</dbReference>
<reference evidence="10 11" key="1">
    <citation type="submission" date="2009-08" db="EMBL/GenBank/DDBJ databases">
        <title>The Genome Sequence of Spizellomyces punctatus strain DAOM BR117.</title>
        <authorList>
            <consortium name="The Broad Institute Genome Sequencing Platform"/>
            <person name="Russ C."/>
            <person name="Cuomo C."/>
            <person name="Shea T."/>
            <person name="Young S.K."/>
            <person name="Zeng Q."/>
            <person name="Koehrsen M."/>
            <person name="Haas B."/>
            <person name="Borodovsky M."/>
            <person name="Guigo R."/>
            <person name="Alvarado L."/>
            <person name="Berlin A."/>
            <person name="Bochicchio J."/>
            <person name="Borenstein D."/>
            <person name="Chapman S."/>
            <person name="Chen Z."/>
            <person name="Engels R."/>
            <person name="Freedman E."/>
            <person name="Gellesch M."/>
            <person name="Goldberg J."/>
            <person name="Griggs A."/>
            <person name="Gujja S."/>
            <person name="Heiman D."/>
            <person name="Hepburn T."/>
            <person name="Howarth C."/>
            <person name="Jen D."/>
            <person name="Larson L."/>
            <person name="Lewis B."/>
            <person name="Mehta T."/>
            <person name="Park D."/>
            <person name="Pearson M."/>
            <person name="Roberts A."/>
            <person name="Saif S."/>
            <person name="Shenoy N."/>
            <person name="Sisk P."/>
            <person name="Stolte C."/>
            <person name="Sykes S."/>
            <person name="Thomson T."/>
            <person name="Walk T."/>
            <person name="White J."/>
            <person name="Yandava C."/>
            <person name="Burger G."/>
            <person name="Gray M.W."/>
            <person name="Holland P.W.H."/>
            <person name="King N."/>
            <person name="Lang F.B.F."/>
            <person name="Roger A.J."/>
            <person name="Ruiz-Trillo I."/>
            <person name="Lander E."/>
            <person name="Nusbaum C."/>
        </authorList>
    </citation>
    <scope>NUCLEOTIDE SEQUENCE [LARGE SCALE GENOMIC DNA]</scope>
    <source>
        <strain evidence="10 11">DAOM BR117</strain>
    </source>
</reference>
<dbReference type="InterPro" id="IPR001680">
    <property type="entry name" value="WD40_rpt"/>
</dbReference>
<feature type="zinc finger region" description="C3H1-type" evidence="7">
    <location>
        <begin position="387"/>
        <end position="414"/>
    </location>
</feature>
<gene>
    <name evidence="10" type="ORF">SPPG_08503</name>
</gene>
<feature type="region of interest" description="Disordered" evidence="8">
    <location>
        <begin position="364"/>
        <end position="389"/>
    </location>
</feature>
<evidence type="ECO:0000256" key="1">
    <source>
        <dbReference type="ARBA" id="ARBA00022574"/>
    </source>
</evidence>
<dbReference type="Pfam" id="PF18044">
    <property type="entry name" value="zf-CCCH_4"/>
    <property type="match status" value="1"/>
</dbReference>
<evidence type="ECO:0000256" key="2">
    <source>
        <dbReference type="ARBA" id="ARBA00022723"/>
    </source>
</evidence>
<dbReference type="InterPro" id="IPR015943">
    <property type="entry name" value="WD40/YVTN_repeat-like_dom_sf"/>
</dbReference>
<dbReference type="SUPFAM" id="SSF90229">
    <property type="entry name" value="CCCH zinc finger"/>
    <property type="match status" value="1"/>
</dbReference>
<evidence type="ECO:0000256" key="3">
    <source>
        <dbReference type="ARBA" id="ARBA00022737"/>
    </source>
</evidence>
<protein>
    <recommendedName>
        <fullName evidence="9">C3H1-type domain-containing protein</fullName>
    </recommendedName>
</protein>
<dbReference type="SMART" id="SM00320">
    <property type="entry name" value="WD40"/>
    <property type="match status" value="6"/>
</dbReference>
<keyword evidence="2 7" id="KW-0479">Metal-binding</keyword>
<dbReference type="PROSITE" id="PS50294">
    <property type="entry name" value="WD_REPEATS_REGION"/>
    <property type="match status" value="1"/>
</dbReference>
<keyword evidence="3" id="KW-0677">Repeat</keyword>
<feature type="repeat" description="WD" evidence="6">
    <location>
        <begin position="55"/>
        <end position="94"/>
    </location>
</feature>
<sequence length="425" mass="45827">MAAQGAINDGATVLTPSHSTSVSALCVWEDKLYSAGKDKDIREWDISSLALLRTFKGHTGWIRALVAGPFYLFSGSWDDTVRIWSLETGVCAFVLSCPSANALYYEPATLRLYSGGGYSRVVCEWDVSTGVLTGEMEPRDQQIGGTVGCMVGDGVRLFVGMTDGAISLYNLDTGTGMGFFDGHAAEVTSIVLLDEKCYSSGNDRRILEWDVPTGQLLRRFEGHEAFVSALAVVPPPVSDSESHDSGPLNGQAEADAHEGKLISGAWDGTVRVWDLVTGTAEGYLKAHRLSINALVNVNDKLFTADAEGAIKSWNLESIPAPPPHLDAVAISMTPPPARHLFNPYVFPPPMPPYYQALPPHMMYTQHPSQASGPSTTNAPQFRPRPPPQGGQICTFFLQGRCRFGDACRNIHPPPVVDANGMGMAL</sequence>
<evidence type="ECO:0000259" key="9">
    <source>
        <dbReference type="PROSITE" id="PS50103"/>
    </source>
</evidence>
<keyword evidence="11" id="KW-1185">Reference proteome</keyword>
<dbReference type="PROSITE" id="PS00678">
    <property type="entry name" value="WD_REPEATS_1"/>
    <property type="match status" value="1"/>
</dbReference>
<evidence type="ECO:0000313" key="11">
    <source>
        <dbReference type="Proteomes" id="UP000053201"/>
    </source>
</evidence>
<dbReference type="InterPro" id="IPR036855">
    <property type="entry name" value="Znf_CCCH_sf"/>
</dbReference>
<dbReference type="SMART" id="SM00356">
    <property type="entry name" value="ZnF_C3H1"/>
    <property type="match status" value="1"/>
</dbReference>
<feature type="repeat" description="WD" evidence="6">
    <location>
        <begin position="15"/>
        <end position="54"/>
    </location>
</feature>
<evidence type="ECO:0000256" key="6">
    <source>
        <dbReference type="PROSITE-ProRule" id="PRU00221"/>
    </source>
</evidence>
<accession>A0A0L0H581</accession>
<evidence type="ECO:0000256" key="4">
    <source>
        <dbReference type="ARBA" id="ARBA00022771"/>
    </source>
</evidence>
<dbReference type="InterPro" id="IPR000571">
    <property type="entry name" value="Znf_CCCH"/>
</dbReference>
<dbReference type="GeneID" id="27691662"/>
<evidence type="ECO:0000313" key="10">
    <source>
        <dbReference type="EMBL" id="KNC96114.1"/>
    </source>
</evidence>
<evidence type="ECO:0000256" key="8">
    <source>
        <dbReference type="SAM" id="MobiDB-lite"/>
    </source>
</evidence>
<dbReference type="InterPro" id="IPR020472">
    <property type="entry name" value="WD40_PAC1"/>
</dbReference>
<dbReference type="PROSITE" id="PS50103">
    <property type="entry name" value="ZF_C3H1"/>
    <property type="match status" value="1"/>
</dbReference>
<dbReference type="GO" id="GO:0008270">
    <property type="term" value="F:zinc ion binding"/>
    <property type="evidence" value="ECO:0007669"/>
    <property type="project" value="UniProtKB-KW"/>
</dbReference>
<dbReference type="Gene3D" id="2.130.10.10">
    <property type="entry name" value="YVTN repeat-like/Quinoprotein amine dehydrogenase"/>
    <property type="match status" value="2"/>
</dbReference>
<dbReference type="RefSeq" id="XP_016604154.1">
    <property type="nucleotide sequence ID" value="XM_016756654.1"/>
</dbReference>
<dbReference type="SUPFAM" id="SSF50978">
    <property type="entry name" value="WD40 repeat-like"/>
    <property type="match status" value="1"/>
</dbReference>
<dbReference type="InterPro" id="IPR019775">
    <property type="entry name" value="WD40_repeat_CS"/>
</dbReference>
<dbReference type="Pfam" id="PF00400">
    <property type="entry name" value="WD40"/>
    <property type="match status" value="2"/>
</dbReference>
<feature type="domain" description="C3H1-type" evidence="9">
    <location>
        <begin position="387"/>
        <end position="414"/>
    </location>
</feature>
<keyword evidence="1 6" id="KW-0853">WD repeat</keyword>
<feature type="compositionally biased region" description="Polar residues" evidence="8">
    <location>
        <begin position="365"/>
        <end position="378"/>
    </location>
</feature>
<dbReference type="InterPro" id="IPR041367">
    <property type="entry name" value="Znf-CCCH_4"/>
</dbReference>
<dbReference type="OrthoDB" id="190105at2759"/>
<dbReference type="PRINTS" id="PR00320">
    <property type="entry name" value="GPROTEINBRPT"/>
</dbReference>